<dbReference type="Proteomes" id="UP000199586">
    <property type="component" value="Unassembled WGS sequence"/>
</dbReference>
<proteinExistence type="predicted"/>
<dbReference type="RefSeq" id="WP_177200067.1">
    <property type="nucleotide sequence ID" value="NZ_FOXP01000002.1"/>
</dbReference>
<feature type="region of interest" description="Disordered" evidence="1">
    <location>
        <begin position="21"/>
        <end position="42"/>
    </location>
</feature>
<dbReference type="STRING" id="634430.SAMN04488241_10274"/>
<evidence type="ECO:0000313" key="3">
    <source>
        <dbReference type="Proteomes" id="UP000199586"/>
    </source>
</evidence>
<dbReference type="Gene3D" id="3.10.450.160">
    <property type="entry name" value="inner membrane protein cigr"/>
    <property type="match status" value="1"/>
</dbReference>
<gene>
    <name evidence="2" type="ORF">SAMN04488241_10274</name>
</gene>
<sequence length="174" mass="18651">MRTLLIAGLVMVLAAGDAAEAQRDGRGDGARSAGTRRSREGVVRSWPQREGRWVGGWNAPGGWDGYRPLRPGQALPPYWGQPDFAVGNWADYALAPPPGGAYWSRYYDDAVLIDGDGTVYDTVDGIDWHRADRPARAGRAKPAPGVTTVTASDGYVGARGSVVTTTSEVPKRPR</sequence>
<accession>A0A1I5QIZ6</accession>
<dbReference type="Pfam" id="PF11776">
    <property type="entry name" value="RcnB"/>
    <property type="match status" value="1"/>
</dbReference>
<dbReference type="AlphaFoldDB" id="A0A1I5QIZ6"/>
<reference evidence="2 3" key="1">
    <citation type="submission" date="2016-10" db="EMBL/GenBank/DDBJ databases">
        <authorList>
            <person name="de Groot N.N."/>
        </authorList>
    </citation>
    <scope>NUCLEOTIDE SEQUENCE [LARGE SCALE GENOMIC DNA]</scope>
    <source>
        <strain evidence="2 3">CGMCC 1.9113</strain>
    </source>
</reference>
<evidence type="ECO:0000313" key="2">
    <source>
        <dbReference type="EMBL" id="SFP46067.1"/>
    </source>
</evidence>
<dbReference type="EMBL" id="FOXP01000002">
    <property type="protein sequence ID" value="SFP46067.1"/>
    <property type="molecule type" value="Genomic_DNA"/>
</dbReference>
<organism evidence="2 3">
    <name type="scientific">Sphingomonas rubra</name>
    <dbReference type="NCBI Taxonomy" id="634430"/>
    <lineage>
        <taxon>Bacteria</taxon>
        <taxon>Pseudomonadati</taxon>
        <taxon>Pseudomonadota</taxon>
        <taxon>Alphaproteobacteria</taxon>
        <taxon>Sphingomonadales</taxon>
        <taxon>Sphingomonadaceae</taxon>
        <taxon>Sphingomonas</taxon>
    </lineage>
</organism>
<protein>
    <submittedName>
        <fullName evidence="2">Regulator RcnB of Ni and Co efflux</fullName>
    </submittedName>
</protein>
<dbReference type="InterPro" id="IPR024572">
    <property type="entry name" value="RcnB"/>
</dbReference>
<keyword evidence="3" id="KW-1185">Reference proteome</keyword>
<name>A0A1I5QIZ6_9SPHN</name>
<evidence type="ECO:0000256" key="1">
    <source>
        <dbReference type="SAM" id="MobiDB-lite"/>
    </source>
</evidence>